<evidence type="ECO:0000313" key="1">
    <source>
        <dbReference type="EMBL" id="ETJ30375.1"/>
    </source>
</evidence>
<protein>
    <submittedName>
        <fullName evidence="1">Uncharacterized protein</fullName>
    </submittedName>
</protein>
<comment type="caution">
    <text evidence="1">The sequence shown here is derived from an EMBL/GenBank/DDBJ whole genome shotgun (WGS) entry which is preliminary data.</text>
</comment>
<gene>
    <name evidence="1" type="ORF">Q604_UNBC15107G0002</name>
</gene>
<accession>W1XLQ1</accession>
<dbReference type="AlphaFoldDB" id="W1XLQ1"/>
<name>W1XLQ1_9ZZZZ</name>
<sequence>MGDLREWLKADINSEDSRVKERIARAGQWFGETLIA</sequence>
<dbReference type="EMBL" id="AZMM01015107">
    <property type="protein sequence ID" value="ETJ30375.1"/>
    <property type="molecule type" value="Genomic_DNA"/>
</dbReference>
<proteinExistence type="predicted"/>
<feature type="non-terminal residue" evidence="1">
    <location>
        <position position="36"/>
    </location>
</feature>
<organism evidence="1">
    <name type="scientific">human gut metagenome</name>
    <dbReference type="NCBI Taxonomy" id="408170"/>
    <lineage>
        <taxon>unclassified sequences</taxon>
        <taxon>metagenomes</taxon>
        <taxon>organismal metagenomes</taxon>
    </lineage>
</organism>
<reference evidence="1" key="1">
    <citation type="submission" date="2013-12" db="EMBL/GenBank/DDBJ databases">
        <title>A Varibaculum cambriense genome reconstructed from a premature infant gut community with otherwise low bacterial novelty that shifts toward anaerobic metabolism during the third week of life.</title>
        <authorList>
            <person name="Brown C.T."/>
            <person name="Sharon I."/>
            <person name="Thomas B.C."/>
            <person name="Castelle C.J."/>
            <person name="Morowitz M.J."/>
            <person name="Banfield J.F."/>
        </authorList>
    </citation>
    <scope>NUCLEOTIDE SEQUENCE</scope>
</reference>